<comment type="similarity">
    <text evidence="1">Belongs to the peptidase S33 family.</text>
</comment>
<dbReference type="RefSeq" id="WP_185006129.1">
    <property type="nucleotide sequence ID" value="NZ_BAAAUI010000005.1"/>
</dbReference>
<name>A0A7W7FVF8_9PSEU</name>
<dbReference type="InterPro" id="IPR029058">
    <property type="entry name" value="AB_hydrolase_fold"/>
</dbReference>
<dbReference type="PANTHER" id="PTHR43248:SF29">
    <property type="entry name" value="TRIPEPTIDYL AMINOPEPTIDASE"/>
    <property type="match status" value="1"/>
</dbReference>
<gene>
    <name evidence="7" type="ORF">HNR67_006494</name>
</gene>
<evidence type="ECO:0000256" key="4">
    <source>
        <dbReference type="SAM" id="SignalP"/>
    </source>
</evidence>
<dbReference type="Gene3D" id="3.40.50.1820">
    <property type="entry name" value="alpha/beta hydrolase"/>
    <property type="match status" value="1"/>
</dbReference>
<evidence type="ECO:0000256" key="1">
    <source>
        <dbReference type="ARBA" id="ARBA00010088"/>
    </source>
</evidence>
<evidence type="ECO:0000259" key="6">
    <source>
        <dbReference type="Pfam" id="PF08386"/>
    </source>
</evidence>
<evidence type="ECO:0000256" key="2">
    <source>
        <dbReference type="ARBA" id="ARBA00022729"/>
    </source>
</evidence>
<evidence type="ECO:0000256" key="3">
    <source>
        <dbReference type="ARBA" id="ARBA00022801"/>
    </source>
</evidence>
<organism evidence="7 8">
    <name type="scientific">Crossiella cryophila</name>
    <dbReference type="NCBI Taxonomy" id="43355"/>
    <lineage>
        <taxon>Bacteria</taxon>
        <taxon>Bacillati</taxon>
        <taxon>Actinomycetota</taxon>
        <taxon>Actinomycetes</taxon>
        <taxon>Pseudonocardiales</taxon>
        <taxon>Pseudonocardiaceae</taxon>
        <taxon>Crossiella</taxon>
    </lineage>
</organism>
<comment type="caution">
    <text evidence="7">The sequence shown here is derived from an EMBL/GenBank/DDBJ whole genome shotgun (WGS) entry which is preliminary data.</text>
</comment>
<evidence type="ECO:0000313" key="7">
    <source>
        <dbReference type="EMBL" id="MBB4680376.1"/>
    </source>
</evidence>
<protein>
    <submittedName>
        <fullName evidence="7">Pimeloyl-ACP methyl ester carboxylesterase</fullName>
    </submittedName>
</protein>
<evidence type="ECO:0000313" key="8">
    <source>
        <dbReference type="Proteomes" id="UP000533598"/>
    </source>
</evidence>
<feature type="domain" description="AB hydrolase-1" evidence="5">
    <location>
        <begin position="88"/>
        <end position="236"/>
    </location>
</feature>
<keyword evidence="3" id="KW-0378">Hydrolase</keyword>
<feature type="signal peptide" evidence="4">
    <location>
        <begin position="1"/>
        <end position="27"/>
    </location>
</feature>
<reference evidence="7 8" key="1">
    <citation type="submission" date="2020-08" db="EMBL/GenBank/DDBJ databases">
        <title>Sequencing the genomes of 1000 actinobacteria strains.</title>
        <authorList>
            <person name="Klenk H.-P."/>
        </authorList>
    </citation>
    <scope>NUCLEOTIDE SEQUENCE [LARGE SCALE GENOMIC DNA]</scope>
    <source>
        <strain evidence="7 8">DSM 44230</strain>
    </source>
</reference>
<dbReference type="GO" id="GO:0016787">
    <property type="term" value="F:hydrolase activity"/>
    <property type="evidence" value="ECO:0007669"/>
    <property type="project" value="UniProtKB-KW"/>
</dbReference>
<dbReference type="InterPro" id="IPR000073">
    <property type="entry name" value="AB_hydrolase_1"/>
</dbReference>
<dbReference type="InterPro" id="IPR051601">
    <property type="entry name" value="Serine_prot/Carboxylest_S33"/>
</dbReference>
<dbReference type="SUPFAM" id="SSF53474">
    <property type="entry name" value="alpha/beta-Hydrolases"/>
    <property type="match status" value="1"/>
</dbReference>
<dbReference type="PANTHER" id="PTHR43248">
    <property type="entry name" value="2-SUCCINYL-6-HYDROXY-2,4-CYCLOHEXADIENE-1-CARBOXYLATE SYNTHASE"/>
    <property type="match status" value="1"/>
</dbReference>
<accession>A0A7W7FVF8</accession>
<keyword evidence="2 4" id="KW-0732">Signal</keyword>
<feature type="domain" description="Peptidase S33 tripeptidyl aminopeptidase-like C-terminal" evidence="6">
    <location>
        <begin position="388"/>
        <end position="487"/>
    </location>
</feature>
<dbReference type="InterPro" id="IPR013595">
    <property type="entry name" value="Pept_S33_TAP-like_C"/>
</dbReference>
<dbReference type="Proteomes" id="UP000533598">
    <property type="component" value="Unassembled WGS sequence"/>
</dbReference>
<dbReference type="Pfam" id="PF00561">
    <property type="entry name" value="Abhydrolase_1"/>
    <property type="match status" value="1"/>
</dbReference>
<dbReference type="EMBL" id="JACHMH010000001">
    <property type="protein sequence ID" value="MBB4680376.1"/>
    <property type="molecule type" value="Genomic_DNA"/>
</dbReference>
<keyword evidence="8" id="KW-1185">Reference proteome</keyword>
<feature type="chain" id="PRO_5031540874" evidence="4">
    <location>
        <begin position="28"/>
        <end position="505"/>
    </location>
</feature>
<evidence type="ECO:0000259" key="5">
    <source>
        <dbReference type="Pfam" id="PF00561"/>
    </source>
</evidence>
<sequence>MPRVRRWVALALGVLAGAGLVTAPAGAGPATATISWGDCAGFVGAPAGVAIECARLSVPRDYARPWAERIGIAVSRIRATDPARRRGVLLTNPGGPGADGTFTWTTLWPGFPELAASYDLIGFAPRGTVNGTPIDCGGPVGPRTPDRPYTPERDLAANCAVGSGALLRHISTENTARDMDQIRRALGERRINYWGASYGTYLGGVYATLFPRTLDRAVLDSAIHPDRVWRPSRFTQAEAKELRTNEMFDDIVSRHATNGLGGTRSELLATWTRLRKWLRDNPIADPKQPGRFATGDTLFSATGFYVSYRRTWGVVERVLVELNRDRTGNLLLEATRPFGAELPSGGGEHRPVNLTSVFLAVTCGEDRWPRDPAVYERDAAELERRFPINGRYFMLADLPCAFWPHRSSPQVRIADRGLATAPLVLQSHRDPATPYQGGVVMAGRLHGRLLSVAGGEHGPSMNGNPCAVAAVTGYLLDGRLPPAGAECAETAAAPGLPLSPDRTAR</sequence>
<dbReference type="Pfam" id="PF08386">
    <property type="entry name" value="Abhydrolase_4"/>
    <property type="match status" value="1"/>
</dbReference>
<dbReference type="AlphaFoldDB" id="A0A7W7FVF8"/>
<proteinExistence type="inferred from homology"/>